<feature type="non-terminal residue" evidence="2">
    <location>
        <position position="177"/>
    </location>
</feature>
<evidence type="ECO:0000256" key="1">
    <source>
        <dbReference type="SAM" id="MobiDB-lite"/>
    </source>
</evidence>
<dbReference type="VEuPathDB" id="ToxoDB:CSUI_004843"/>
<proteinExistence type="predicted"/>
<feature type="region of interest" description="Disordered" evidence="1">
    <location>
        <begin position="63"/>
        <end position="111"/>
    </location>
</feature>
<accession>A0A2C6KZ25</accession>
<organism evidence="2 3">
    <name type="scientific">Cystoisospora suis</name>
    <dbReference type="NCBI Taxonomy" id="483139"/>
    <lineage>
        <taxon>Eukaryota</taxon>
        <taxon>Sar</taxon>
        <taxon>Alveolata</taxon>
        <taxon>Apicomplexa</taxon>
        <taxon>Conoidasida</taxon>
        <taxon>Coccidia</taxon>
        <taxon>Eucoccidiorida</taxon>
        <taxon>Eimeriorina</taxon>
        <taxon>Sarcocystidae</taxon>
        <taxon>Cystoisospora</taxon>
    </lineage>
</organism>
<feature type="compositionally biased region" description="Basic and acidic residues" evidence="1">
    <location>
        <begin position="1"/>
        <end position="16"/>
    </location>
</feature>
<feature type="region of interest" description="Disordered" evidence="1">
    <location>
        <begin position="133"/>
        <end position="153"/>
    </location>
</feature>
<feature type="compositionally biased region" description="Basic and acidic residues" evidence="1">
    <location>
        <begin position="92"/>
        <end position="111"/>
    </location>
</feature>
<protein>
    <submittedName>
        <fullName evidence="2">Uncharacterized protein</fullName>
    </submittedName>
</protein>
<name>A0A2C6KZ25_9APIC</name>
<dbReference type="Proteomes" id="UP000221165">
    <property type="component" value="Unassembled WGS sequence"/>
</dbReference>
<gene>
    <name evidence="2" type="ORF">CSUI_004843</name>
</gene>
<dbReference type="RefSeq" id="XP_067923002.1">
    <property type="nucleotide sequence ID" value="XM_068065024.1"/>
</dbReference>
<dbReference type="GeneID" id="94428235"/>
<reference evidence="2 3" key="1">
    <citation type="journal article" date="2017" name="Int. J. Parasitol.">
        <title>The genome of the protozoan parasite Cystoisospora suis and a reverse vaccinology approach to identify vaccine candidates.</title>
        <authorList>
            <person name="Palmieri N."/>
            <person name="Shrestha A."/>
            <person name="Ruttkowski B."/>
            <person name="Beck T."/>
            <person name="Vogl C."/>
            <person name="Tomley F."/>
            <person name="Blake D.P."/>
            <person name="Joachim A."/>
        </authorList>
    </citation>
    <scope>NUCLEOTIDE SEQUENCE [LARGE SCALE GENOMIC DNA]</scope>
    <source>
        <strain evidence="2 3">Wien I</strain>
    </source>
</reference>
<comment type="caution">
    <text evidence="2">The sequence shown here is derived from an EMBL/GenBank/DDBJ whole genome shotgun (WGS) entry which is preliminary data.</text>
</comment>
<evidence type="ECO:0000313" key="3">
    <source>
        <dbReference type="Proteomes" id="UP000221165"/>
    </source>
</evidence>
<sequence length="177" mass="20345">MKRVRPQENRVSENLHFHQHPCPSSSSSSLSFFENRTFFLLGFDPASVLEDSSLSISAYAVSLGRRHPLSSSSSSRREKKRDEEVREDEEREATRDEGTGEKKKKEKEKEDFEAVLSLAGDLLEDVKNRRIRDNFDGEGTGLRKEGEEGDTRRRRVREIEKLVAAADDFRRCLESLI</sequence>
<dbReference type="EMBL" id="MIGC01002316">
    <property type="protein sequence ID" value="PHJ21318.1"/>
    <property type="molecule type" value="Genomic_DNA"/>
</dbReference>
<evidence type="ECO:0000313" key="2">
    <source>
        <dbReference type="EMBL" id="PHJ21318.1"/>
    </source>
</evidence>
<dbReference type="AlphaFoldDB" id="A0A2C6KZ25"/>
<keyword evidence="3" id="KW-1185">Reference proteome</keyword>
<feature type="region of interest" description="Disordered" evidence="1">
    <location>
        <begin position="1"/>
        <end position="26"/>
    </location>
</feature>